<dbReference type="GO" id="GO:0005886">
    <property type="term" value="C:plasma membrane"/>
    <property type="evidence" value="ECO:0007669"/>
    <property type="project" value="TreeGrafter"/>
</dbReference>
<evidence type="ECO:0000313" key="2">
    <source>
        <dbReference type="EMBL" id="MBB5976722.1"/>
    </source>
</evidence>
<dbReference type="Pfam" id="PF02698">
    <property type="entry name" value="DUF218"/>
    <property type="match status" value="1"/>
</dbReference>
<comment type="caution">
    <text evidence="2">The sequence shown here is derived from an EMBL/GenBank/DDBJ whole genome shotgun (WGS) entry which is preliminary data.</text>
</comment>
<feature type="domain" description="DUF218" evidence="1">
    <location>
        <begin position="43"/>
        <end position="161"/>
    </location>
</feature>
<dbReference type="AlphaFoldDB" id="A0A841DDY1"/>
<dbReference type="InterPro" id="IPR014729">
    <property type="entry name" value="Rossmann-like_a/b/a_fold"/>
</dbReference>
<evidence type="ECO:0000259" key="1">
    <source>
        <dbReference type="Pfam" id="PF02698"/>
    </source>
</evidence>
<dbReference type="CDD" id="cd06259">
    <property type="entry name" value="YdcF-like"/>
    <property type="match status" value="1"/>
</dbReference>
<reference evidence="2 3" key="1">
    <citation type="submission" date="2020-08" db="EMBL/GenBank/DDBJ databases">
        <title>Sequencing the genomes of 1000 actinobacteria strains.</title>
        <authorList>
            <person name="Klenk H.-P."/>
        </authorList>
    </citation>
    <scope>NUCLEOTIDE SEQUENCE [LARGE SCALE GENOMIC DNA]</scope>
    <source>
        <strain evidence="2 3">DSM 17294</strain>
    </source>
</reference>
<sequence length="230" mass="25082">MEPEKFRKGGVAAGDCWFGAGYVGALVLWKYHQLGHELKPVDAAIGLGSHDLGVADYAAELYRGQYFPVLVFSGGNSPTTKDRFPRSEAVYYKEHAVSRGLPAGAVLIDPAAANTGQNITMSRNVLASNGLTPDLLMLIPKPYMERRAYATCRKLWPDVQVVCASEPLTFDDYLSSIGDARLVLDMLVGDLQRALEYPKQGFAVVQEMPVEVLAAFRRLIAAGCTSRLVN</sequence>
<dbReference type="PANTHER" id="PTHR30336:SF20">
    <property type="entry name" value="DUF218 DOMAIN-CONTAINING PROTEIN"/>
    <property type="match status" value="1"/>
</dbReference>
<dbReference type="RefSeq" id="WP_184830394.1">
    <property type="nucleotide sequence ID" value="NZ_BAAAVN010000019.1"/>
</dbReference>
<dbReference type="InterPro" id="IPR003848">
    <property type="entry name" value="DUF218"/>
</dbReference>
<gene>
    <name evidence="2" type="ORF">HDA44_000063</name>
</gene>
<dbReference type="InterPro" id="IPR051599">
    <property type="entry name" value="Cell_Envelope_Assoc"/>
</dbReference>
<protein>
    <submittedName>
        <fullName evidence="2">Uncharacterized SAM-binding protein YcdF (DUF218 family)</fullName>
    </submittedName>
</protein>
<name>A0A841DDY1_9ACTN</name>
<organism evidence="2 3">
    <name type="scientific">Kribbella solani</name>
    <dbReference type="NCBI Taxonomy" id="236067"/>
    <lineage>
        <taxon>Bacteria</taxon>
        <taxon>Bacillati</taxon>
        <taxon>Actinomycetota</taxon>
        <taxon>Actinomycetes</taxon>
        <taxon>Propionibacteriales</taxon>
        <taxon>Kribbellaceae</taxon>
        <taxon>Kribbella</taxon>
    </lineage>
</organism>
<dbReference type="PANTHER" id="PTHR30336">
    <property type="entry name" value="INNER MEMBRANE PROTEIN, PROBABLE PERMEASE"/>
    <property type="match status" value="1"/>
</dbReference>
<dbReference type="EMBL" id="JACHNF010000001">
    <property type="protein sequence ID" value="MBB5976722.1"/>
    <property type="molecule type" value="Genomic_DNA"/>
</dbReference>
<dbReference type="Gene3D" id="3.40.50.620">
    <property type="entry name" value="HUPs"/>
    <property type="match status" value="1"/>
</dbReference>
<proteinExistence type="predicted"/>
<keyword evidence="3" id="KW-1185">Reference proteome</keyword>
<accession>A0A841DDY1</accession>
<dbReference type="Proteomes" id="UP000558997">
    <property type="component" value="Unassembled WGS sequence"/>
</dbReference>
<evidence type="ECO:0000313" key="3">
    <source>
        <dbReference type="Proteomes" id="UP000558997"/>
    </source>
</evidence>